<dbReference type="EMBL" id="JARK01001385">
    <property type="protein sequence ID" value="EYC11904.1"/>
    <property type="molecule type" value="Genomic_DNA"/>
</dbReference>
<sequence length="107" mass="11933">MDTRGTQELQRLDIDWRRLERRTSSNSRIASSSSSAGLLAIAARASDGGANRAKKRKRARWNEAALFILLPAWERYRRARAAWESTVPLWAPDGNGARGHASGFEPV</sequence>
<gene>
    <name evidence="1" type="primary">Acey_s0049.g1843</name>
    <name evidence="1" type="ORF">Y032_0049g1843</name>
</gene>
<accession>A0A016U9B2</accession>
<keyword evidence="2" id="KW-1185">Reference proteome</keyword>
<comment type="caution">
    <text evidence="1">The sequence shown here is derived from an EMBL/GenBank/DDBJ whole genome shotgun (WGS) entry which is preliminary data.</text>
</comment>
<protein>
    <submittedName>
        <fullName evidence="1">Uncharacterized protein</fullName>
    </submittedName>
</protein>
<proteinExistence type="predicted"/>
<evidence type="ECO:0000313" key="1">
    <source>
        <dbReference type="EMBL" id="EYC11904.1"/>
    </source>
</evidence>
<dbReference type="AlphaFoldDB" id="A0A016U9B2"/>
<organism evidence="1 2">
    <name type="scientific">Ancylostoma ceylanicum</name>
    <dbReference type="NCBI Taxonomy" id="53326"/>
    <lineage>
        <taxon>Eukaryota</taxon>
        <taxon>Metazoa</taxon>
        <taxon>Ecdysozoa</taxon>
        <taxon>Nematoda</taxon>
        <taxon>Chromadorea</taxon>
        <taxon>Rhabditida</taxon>
        <taxon>Rhabditina</taxon>
        <taxon>Rhabditomorpha</taxon>
        <taxon>Strongyloidea</taxon>
        <taxon>Ancylostomatidae</taxon>
        <taxon>Ancylostomatinae</taxon>
        <taxon>Ancylostoma</taxon>
    </lineage>
</organism>
<evidence type="ECO:0000313" key="2">
    <source>
        <dbReference type="Proteomes" id="UP000024635"/>
    </source>
</evidence>
<reference evidence="2" key="1">
    <citation type="journal article" date="2015" name="Nat. Genet.">
        <title>The genome and transcriptome of the zoonotic hookworm Ancylostoma ceylanicum identify infection-specific gene families.</title>
        <authorList>
            <person name="Schwarz E.M."/>
            <person name="Hu Y."/>
            <person name="Antoshechkin I."/>
            <person name="Miller M.M."/>
            <person name="Sternberg P.W."/>
            <person name="Aroian R.V."/>
        </authorList>
    </citation>
    <scope>NUCLEOTIDE SEQUENCE</scope>
    <source>
        <strain evidence="2">HY135</strain>
    </source>
</reference>
<dbReference type="Proteomes" id="UP000024635">
    <property type="component" value="Unassembled WGS sequence"/>
</dbReference>
<name>A0A016U9B2_9BILA</name>